<dbReference type="InterPro" id="IPR057240">
    <property type="entry name" value="ParB_dimer_C"/>
</dbReference>
<evidence type="ECO:0000313" key="7">
    <source>
        <dbReference type="Proteomes" id="UP000466514"/>
    </source>
</evidence>
<dbReference type="NCBIfam" id="TIGR00180">
    <property type="entry name" value="parB_part"/>
    <property type="match status" value="1"/>
</dbReference>
<dbReference type="EMBL" id="AP022574">
    <property type="protein sequence ID" value="BBX67401.1"/>
    <property type="molecule type" value="Genomic_DNA"/>
</dbReference>
<dbReference type="GO" id="GO:0003677">
    <property type="term" value="F:DNA binding"/>
    <property type="evidence" value="ECO:0007669"/>
    <property type="project" value="UniProtKB-KW"/>
</dbReference>
<dbReference type="InterPro" id="IPR041468">
    <property type="entry name" value="HTH_ParB/Spo0J"/>
</dbReference>
<dbReference type="PANTHER" id="PTHR33375">
    <property type="entry name" value="CHROMOSOME-PARTITIONING PROTEIN PARB-RELATED"/>
    <property type="match status" value="1"/>
</dbReference>
<evidence type="ECO:0000313" key="6">
    <source>
        <dbReference type="EMBL" id="BBX67401.1"/>
    </source>
</evidence>
<dbReference type="AlphaFoldDB" id="A0A7I7M5D4"/>
<accession>A0A7I7M5D4</accession>
<dbReference type="InterPro" id="IPR003115">
    <property type="entry name" value="ParB_N"/>
</dbReference>
<evidence type="ECO:0000256" key="4">
    <source>
        <dbReference type="SAM" id="MobiDB-lite"/>
    </source>
</evidence>
<dbReference type="Pfam" id="PF23552">
    <property type="entry name" value="ParB_C"/>
    <property type="match status" value="1"/>
</dbReference>
<dbReference type="Gene3D" id="3.90.1530.30">
    <property type="match status" value="1"/>
</dbReference>
<dbReference type="SMART" id="SM00470">
    <property type="entry name" value="ParB"/>
    <property type="match status" value="1"/>
</dbReference>
<dbReference type="GO" id="GO:0005694">
    <property type="term" value="C:chromosome"/>
    <property type="evidence" value="ECO:0007669"/>
    <property type="project" value="TreeGrafter"/>
</dbReference>
<keyword evidence="3" id="KW-0238">DNA-binding</keyword>
<organism evidence="6 7">
    <name type="scientific">Mycolicibacterium psychrotolerans</name>
    <dbReference type="NCBI Taxonomy" id="216929"/>
    <lineage>
        <taxon>Bacteria</taxon>
        <taxon>Bacillati</taxon>
        <taxon>Actinomycetota</taxon>
        <taxon>Actinomycetes</taxon>
        <taxon>Mycobacteriales</taxon>
        <taxon>Mycobacteriaceae</taxon>
        <taxon>Mycolicibacterium</taxon>
    </lineage>
</organism>
<dbReference type="Pfam" id="PF02195">
    <property type="entry name" value="ParB_N"/>
    <property type="match status" value="1"/>
</dbReference>
<dbReference type="CDD" id="cd16393">
    <property type="entry name" value="SPO0J_N"/>
    <property type="match status" value="1"/>
</dbReference>
<dbReference type="GO" id="GO:0045881">
    <property type="term" value="P:positive regulation of sporulation resulting in formation of a cellular spore"/>
    <property type="evidence" value="ECO:0007669"/>
    <property type="project" value="TreeGrafter"/>
</dbReference>
<evidence type="ECO:0000256" key="1">
    <source>
        <dbReference type="ARBA" id="ARBA00006295"/>
    </source>
</evidence>
<dbReference type="GO" id="GO:0007059">
    <property type="term" value="P:chromosome segregation"/>
    <property type="evidence" value="ECO:0007669"/>
    <property type="project" value="UniProtKB-KW"/>
</dbReference>
<reference evidence="6 7" key="1">
    <citation type="journal article" date="2019" name="Emerg. Microbes Infect.">
        <title>Comprehensive subspecies identification of 175 nontuberculous mycobacteria species based on 7547 genomic profiles.</title>
        <authorList>
            <person name="Matsumoto Y."/>
            <person name="Kinjo T."/>
            <person name="Motooka D."/>
            <person name="Nabeya D."/>
            <person name="Jung N."/>
            <person name="Uechi K."/>
            <person name="Horii T."/>
            <person name="Iida T."/>
            <person name="Fujita J."/>
            <person name="Nakamura S."/>
        </authorList>
    </citation>
    <scope>NUCLEOTIDE SEQUENCE [LARGE SCALE GENOMIC DNA]</scope>
    <source>
        <strain evidence="6 7">JCM 13323</strain>
    </source>
</reference>
<dbReference type="Proteomes" id="UP000466514">
    <property type="component" value="Chromosome"/>
</dbReference>
<protein>
    <submittedName>
        <fullName evidence="6">Chromosome partitioning protein ParB</fullName>
    </submittedName>
</protein>
<dbReference type="Pfam" id="PF17762">
    <property type="entry name" value="HTH_ParB"/>
    <property type="match status" value="1"/>
</dbReference>
<evidence type="ECO:0000256" key="3">
    <source>
        <dbReference type="ARBA" id="ARBA00023125"/>
    </source>
</evidence>
<dbReference type="InterPro" id="IPR050336">
    <property type="entry name" value="Chromosome_partition/occlusion"/>
</dbReference>
<dbReference type="SUPFAM" id="SSF109709">
    <property type="entry name" value="KorB DNA-binding domain-like"/>
    <property type="match status" value="1"/>
</dbReference>
<sequence>MNNPARKRSGLGRGLASLIPTGPAEGDEPATTGPRMGAAAADAVFGSSPTNTEPAAPISEVGAVYREIAPSHIDPNPRQPRQAFDEEALSELVHSIREFGLMQPIVVRAVPGDGAPRYQLVMGERRWRAAQQAGVATIPAIVRETADDSMLRDALLENIHRVQLNPLEEAAAYQQLLEEFAVTHDELAARIGRSRPVITNMIRLLRLPIAVQRRVAAGVLSAGHARALLALEGGPEQQEELAARIVAEGLSVRATEEAVTLANREEPGAPPAPRRKPIQMPGLQDVAEQLSSAFDTRVTVSLGKRKGKIVVEFGSVDDLQRIVELMNSSTQ</sequence>
<dbReference type="PANTHER" id="PTHR33375:SF1">
    <property type="entry name" value="CHROMOSOME-PARTITIONING PROTEIN PARB-RELATED"/>
    <property type="match status" value="1"/>
</dbReference>
<dbReference type="FunFam" id="3.90.1530.30:FF:000001">
    <property type="entry name" value="Chromosome partitioning protein ParB"/>
    <property type="match status" value="1"/>
</dbReference>
<dbReference type="FunFam" id="1.10.10.2830:FF:000001">
    <property type="entry name" value="Chromosome partitioning protein ParB"/>
    <property type="match status" value="1"/>
</dbReference>
<proteinExistence type="inferred from homology"/>
<dbReference type="InterPro" id="IPR036086">
    <property type="entry name" value="ParB/Sulfiredoxin_sf"/>
</dbReference>
<feature type="region of interest" description="Disordered" evidence="4">
    <location>
        <begin position="1"/>
        <end position="40"/>
    </location>
</feature>
<keyword evidence="2" id="KW-0159">Chromosome partition</keyword>
<dbReference type="RefSeq" id="WP_163720556.1">
    <property type="nucleotide sequence ID" value="NZ_AP022574.1"/>
</dbReference>
<evidence type="ECO:0000256" key="2">
    <source>
        <dbReference type="ARBA" id="ARBA00022829"/>
    </source>
</evidence>
<dbReference type="InterPro" id="IPR004437">
    <property type="entry name" value="ParB/RepB/Spo0J"/>
</dbReference>
<feature type="compositionally biased region" description="Basic residues" evidence="4">
    <location>
        <begin position="1"/>
        <end position="10"/>
    </location>
</feature>
<feature type="domain" description="ParB-like N-terminal" evidence="5">
    <location>
        <begin position="66"/>
        <end position="159"/>
    </location>
</feature>
<keyword evidence="7" id="KW-1185">Reference proteome</keyword>
<dbReference type="SUPFAM" id="SSF110849">
    <property type="entry name" value="ParB/Sulfiredoxin"/>
    <property type="match status" value="1"/>
</dbReference>
<dbReference type="KEGG" id="mpsc:MPSYJ_08620"/>
<evidence type="ECO:0000259" key="5">
    <source>
        <dbReference type="SMART" id="SM00470"/>
    </source>
</evidence>
<comment type="similarity">
    <text evidence="1">Belongs to the ParB family.</text>
</comment>
<gene>
    <name evidence="6" type="ORF">MPSYJ_08620</name>
</gene>
<name>A0A7I7M5D4_9MYCO</name>
<dbReference type="Gene3D" id="1.10.10.2830">
    <property type="match status" value="1"/>
</dbReference>